<reference evidence="1 2" key="1">
    <citation type="submission" date="2022-08" db="EMBL/GenBank/DDBJ databases">
        <title>Genome Sequence of the sulphate-reducing bacterium, Pseudodesulfovibrio sp. SYK.</title>
        <authorList>
            <person name="Kondo R."/>
            <person name="Kataoka T."/>
        </authorList>
    </citation>
    <scope>NUCLEOTIDE SEQUENCE [LARGE SCALE GENOMIC DNA]</scope>
    <source>
        <strain evidence="1 2">SYK</strain>
    </source>
</reference>
<evidence type="ECO:0000313" key="2">
    <source>
        <dbReference type="Proteomes" id="UP001317742"/>
    </source>
</evidence>
<dbReference type="EMBL" id="AP026709">
    <property type="protein sequence ID" value="BDQ38392.1"/>
    <property type="molecule type" value="Genomic_DNA"/>
</dbReference>
<accession>A0ABM8B3R7</accession>
<evidence type="ECO:0008006" key="3">
    <source>
        <dbReference type="Google" id="ProtNLM"/>
    </source>
</evidence>
<sequence>MVGKLVEKCFAEKRSTPENRKEARVYLTSAGEEAFSVHEDFHERHFKELLHRLDEFSDTQIATAAAVLSVFEGIMDERMEELFGKE</sequence>
<protein>
    <recommendedName>
        <fullName evidence="3">MarR family transcriptional regulator</fullName>
    </recommendedName>
</protein>
<dbReference type="Proteomes" id="UP001317742">
    <property type="component" value="Chromosome"/>
</dbReference>
<name>A0ABM8B3R7_9BACT</name>
<keyword evidence="2" id="KW-1185">Reference proteome</keyword>
<gene>
    <name evidence="1" type="ORF">SYK_27520</name>
</gene>
<dbReference type="InterPro" id="IPR036390">
    <property type="entry name" value="WH_DNA-bd_sf"/>
</dbReference>
<organism evidence="1 2">
    <name type="scientific">Pseudodesulfovibrio nedwellii</name>
    <dbReference type="NCBI Taxonomy" id="2973072"/>
    <lineage>
        <taxon>Bacteria</taxon>
        <taxon>Pseudomonadati</taxon>
        <taxon>Thermodesulfobacteriota</taxon>
        <taxon>Desulfovibrionia</taxon>
        <taxon>Desulfovibrionales</taxon>
        <taxon>Desulfovibrionaceae</taxon>
    </lineage>
</organism>
<evidence type="ECO:0000313" key="1">
    <source>
        <dbReference type="EMBL" id="BDQ38392.1"/>
    </source>
</evidence>
<dbReference type="Gene3D" id="1.10.10.10">
    <property type="entry name" value="Winged helix-like DNA-binding domain superfamily/Winged helix DNA-binding domain"/>
    <property type="match status" value="1"/>
</dbReference>
<dbReference type="InterPro" id="IPR036388">
    <property type="entry name" value="WH-like_DNA-bd_sf"/>
</dbReference>
<proteinExistence type="predicted"/>
<dbReference type="SUPFAM" id="SSF46785">
    <property type="entry name" value="Winged helix' DNA-binding domain"/>
    <property type="match status" value="1"/>
</dbReference>